<dbReference type="KEGG" id="amr:AM1_3800"/>
<feature type="compositionally biased region" description="Low complexity" evidence="1">
    <location>
        <begin position="395"/>
        <end position="411"/>
    </location>
</feature>
<keyword evidence="3" id="KW-1185">Reference proteome</keyword>
<proteinExistence type="predicted"/>
<dbReference type="RefSeq" id="WP_012164161.1">
    <property type="nucleotide sequence ID" value="NC_009925.1"/>
</dbReference>
<dbReference type="Proteomes" id="UP000000268">
    <property type="component" value="Chromosome"/>
</dbReference>
<organism evidence="2 3">
    <name type="scientific">Acaryochloris marina (strain MBIC 11017)</name>
    <dbReference type="NCBI Taxonomy" id="329726"/>
    <lineage>
        <taxon>Bacteria</taxon>
        <taxon>Bacillati</taxon>
        <taxon>Cyanobacteriota</taxon>
        <taxon>Cyanophyceae</taxon>
        <taxon>Acaryochloridales</taxon>
        <taxon>Acaryochloridaceae</taxon>
        <taxon>Acaryochloris</taxon>
    </lineage>
</organism>
<gene>
    <name evidence="2" type="ordered locus">AM1_3800</name>
</gene>
<sequence>MTAERRYQSRLFNLILQQSRELTEQWQRNLRQAKVTSLWGMQMGLYPIYLLFQVSRFTQQALRQGDVQGQRLLKAVADPSQDSLASHADGPIRNVLAAIQIDTLEPEQGEDAEDDAWAEEPQFSVQIDGLSHRRPTIRVRYQKWIQRWAERNPLHNKATRWLGITSEPAVKIQGIACDLQSTHVSLVTPDNEAIDVLTPAQQRELHKLMVWELANYRRQKRLSKDFQHLAKTNFRQLPMPKTRSQMLPPVRAFRKAMTWMQTGPMAAKVNLFQEALALTGDATSYPLPLALPQGLAATLDQLTPKLTQDAIEMLDGAIASWETASWEVMGPTATDLSDYVVQHWKQQQAQLQPSLSILSQDPTLGGQPPENPVRYAATWIPNTLRSAMSALLGLPQPTRQPTTQTQQAAPPHSQTFSRLSWADLYGGEKISTAATTTSTRTTTPGPGVSILATEVSPGLETTASPATAYAQDGSIEIEVDAVMVGYDKHPLERILAGLDRITAWLESALEWAWKRLQPVIQSYFQKVLTRLDGKNSI</sequence>
<feature type="region of interest" description="Disordered" evidence="1">
    <location>
        <begin position="394"/>
        <end position="414"/>
    </location>
</feature>
<dbReference type="EMBL" id="CP000828">
    <property type="protein sequence ID" value="ABW28787.1"/>
    <property type="molecule type" value="Genomic_DNA"/>
</dbReference>
<evidence type="ECO:0000256" key="1">
    <source>
        <dbReference type="SAM" id="MobiDB-lite"/>
    </source>
</evidence>
<name>B0C5R6_ACAM1</name>
<reference evidence="2 3" key="1">
    <citation type="journal article" date="2008" name="Proc. Natl. Acad. Sci. U.S.A.">
        <title>Niche adaptation and genome expansion in the chlorophyll d-producing cyanobacterium Acaryochloris marina.</title>
        <authorList>
            <person name="Swingley W.D."/>
            <person name="Chen M."/>
            <person name="Cheung P.C."/>
            <person name="Conrad A.L."/>
            <person name="Dejesa L.C."/>
            <person name="Hao J."/>
            <person name="Honchak B.M."/>
            <person name="Karbach L.E."/>
            <person name="Kurdoglu A."/>
            <person name="Lahiri S."/>
            <person name="Mastrian S.D."/>
            <person name="Miyashita H."/>
            <person name="Page L."/>
            <person name="Ramakrishna P."/>
            <person name="Satoh S."/>
            <person name="Sattley W.M."/>
            <person name="Shimada Y."/>
            <person name="Taylor H.L."/>
            <person name="Tomo T."/>
            <person name="Tsuchiya T."/>
            <person name="Wang Z.T."/>
            <person name="Raymond J."/>
            <person name="Mimuro M."/>
            <person name="Blankenship R.E."/>
            <person name="Touchman J.W."/>
        </authorList>
    </citation>
    <scope>NUCLEOTIDE SEQUENCE [LARGE SCALE GENOMIC DNA]</scope>
    <source>
        <strain evidence="3">MBIC 11017</strain>
    </source>
</reference>
<protein>
    <submittedName>
        <fullName evidence="2">Uncharacterized protein</fullName>
    </submittedName>
</protein>
<dbReference type="STRING" id="329726.AM1_3800"/>
<evidence type="ECO:0000313" key="3">
    <source>
        <dbReference type="Proteomes" id="UP000000268"/>
    </source>
</evidence>
<dbReference type="AlphaFoldDB" id="B0C5R6"/>
<dbReference type="eggNOG" id="ENOG502ZYZU">
    <property type="taxonomic scope" value="Bacteria"/>
</dbReference>
<accession>B0C5R6</accession>
<dbReference type="HOGENOM" id="CLU_028870_0_0_3"/>
<evidence type="ECO:0000313" key="2">
    <source>
        <dbReference type="EMBL" id="ABW28787.1"/>
    </source>
</evidence>